<sequence>MVQVVCLDPHDPNNNFMYCPSFPAAILFSVLFGLTTIVHLIQAIHYGKRFLWVCIMAAIWETGGLVLRSLAVLHPTSETFGTSSQLLILLAPIWINAFLYMLMSRFVYFFIPERRVAGISAQRLSLCFVLLDITSFLMQAAGGSMINPSNSAEAQMRGIHIYMGGIGLQQFFILGFVGLVVRFHYKMLSLDGSEEWKRPLYAMYASLLLITIRIVYRLIEFSSGIYSPLTMHEAPFYCLEATPMFCALLLWNVCHPGQILVGPDSEFPKKVKKSKRGEKEFVPLVPASSPPYAFK</sequence>
<evidence type="ECO:0000313" key="6">
    <source>
        <dbReference type="EMBL" id="KAJ7328100.1"/>
    </source>
</evidence>
<dbReference type="EMBL" id="JARIHO010000040">
    <property type="protein sequence ID" value="KAJ7328100.1"/>
    <property type="molecule type" value="Genomic_DNA"/>
</dbReference>
<evidence type="ECO:0000256" key="2">
    <source>
        <dbReference type="ARBA" id="ARBA00022692"/>
    </source>
</evidence>
<name>A0AAD6ZM59_9AGAR</name>
<keyword evidence="7" id="KW-1185">Reference proteome</keyword>
<dbReference type="PANTHER" id="PTHR31465:SF15">
    <property type="entry name" value="LIPID TRANSPORTER ATNI-RELATED"/>
    <property type="match status" value="1"/>
</dbReference>
<evidence type="ECO:0000256" key="5">
    <source>
        <dbReference type="SAM" id="Phobius"/>
    </source>
</evidence>
<dbReference type="GO" id="GO:0016020">
    <property type="term" value="C:membrane"/>
    <property type="evidence" value="ECO:0007669"/>
    <property type="project" value="UniProtKB-SubCell"/>
</dbReference>
<evidence type="ECO:0000313" key="7">
    <source>
        <dbReference type="Proteomes" id="UP001218218"/>
    </source>
</evidence>
<keyword evidence="3 5" id="KW-1133">Transmembrane helix</keyword>
<comment type="subcellular location">
    <subcellularLocation>
        <location evidence="1">Membrane</location>
        <topology evidence="1">Multi-pass membrane protein</topology>
    </subcellularLocation>
</comment>
<evidence type="ECO:0000256" key="1">
    <source>
        <dbReference type="ARBA" id="ARBA00004141"/>
    </source>
</evidence>
<feature type="transmembrane region" description="Helical" evidence="5">
    <location>
        <begin position="201"/>
        <end position="219"/>
    </location>
</feature>
<feature type="transmembrane region" description="Helical" evidence="5">
    <location>
        <begin position="86"/>
        <end position="111"/>
    </location>
</feature>
<feature type="transmembrane region" description="Helical" evidence="5">
    <location>
        <begin position="123"/>
        <end position="141"/>
    </location>
</feature>
<dbReference type="InterPro" id="IPR007568">
    <property type="entry name" value="RTA1"/>
</dbReference>
<evidence type="ECO:0000256" key="4">
    <source>
        <dbReference type="ARBA" id="ARBA00023136"/>
    </source>
</evidence>
<dbReference type="AlphaFoldDB" id="A0AAD6ZM59"/>
<reference evidence="6" key="1">
    <citation type="submission" date="2023-03" db="EMBL/GenBank/DDBJ databases">
        <title>Massive genome expansion in bonnet fungi (Mycena s.s.) driven by repeated elements and novel gene families across ecological guilds.</title>
        <authorList>
            <consortium name="Lawrence Berkeley National Laboratory"/>
            <person name="Harder C.B."/>
            <person name="Miyauchi S."/>
            <person name="Viragh M."/>
            <person name="Kuo A."/>
            <person name="Thoen E."/>
            <person name="Andreopoulos B."/>
            <person name="Lu D."/>
            <person name="Skrede I."/>
            <person name="Drula E."/>
            <person name="Henrissat B."/>
            <person name="Morin E."/>
            <person name="Kohler A."/>
            <person name="Barry K."/>
            <person name="LaButti K."/>
            <person name="Morin E."/>
            <person name="Salamov A."/>
            <person name="Lipzen A."/>
            <person name="Mereny Z."/>
            <person name="Hegedus B."/>
            <person name="Baldrian P."/>
            <person name="Stursova M."/>
            <person name="Weitz H."/>
            <person name="Taylor A."/>
            <person name="Grigoriev I.V."/>
            <person name="Nagy L.G."/>
            <person name="Martin F."/>
            <person name="Kauserud H."/>
        </authorList>
    </citation>
    <scope>NUCLEOTIDE SEQUENCE</scope>
    <source>
        <strain evidence="6">CBHHK002</strain>
    </source>
</reference>
<feature type="transmembrane region" description="Helical" evidence="5">
    <location>
        <begin position="161"/>
        <end position="181"/>
    </location>
</feature>
<dbReference type="Pfam" id="PF04479">
    <property type="entry name" value="RTA1"/>
    <property type="match status" value="1"/>
</dbReference>
<feature type="transmembrane region" description="Helical" evidence="5">
    <location>
        <begin position="22"/>
        <end position="41"/>
    </location>
</feature>
<keyword evidence="2 5" id="KW-0812">Transmembrane</keyword>
<comment type="caution">
    <text evidence="6">The sequence shown here is derived from an EMBL/GenBank/DDBJ whole genome shotgun (WGS) entry which is preliminary data.</text>
</comment>
<evidence type="ECO:0000256" key="3">
    <source>
        <dbReference type="ARBA" id="ARBA00022989"/>
    </source>
</evidence>
<accession>A0AAD6ZM59</accession>
<gene>
    <name evidence="6" type="ORF">DFH08DRAFT_786865</name>
</gene>
<keyword evidence="4 5" id="KW-0472">Membrane</keyword>
<dbReference type="Proteomes" id="UP001218218">
    <property type="component" value="Unassembled WGS sequence"/>
</dbReference>
<proteinExistence type="predicted"/>
<dbReference type="PANTHER" id="PTHR31465">
    <property type="entry name" value="PROTEIN RTA1-RELATED"/>
    <property type="match status" value="1"/>
</dbReference>
<protein>
    <submittedName>
        <fullName evidence="6">RTA1 like protein-domain-containing protein</fullName>
    </submittedName>
</protein>
<feature type="transmembrane region" description="Helical" evidence="5">
    <location>
        <begin position="50"/>
        <end position="74"/>
    </location>
</feature>
<organism evidence="6 7">
    <name type="scientific">Mycena albidolilacea</name>
    <dbReference type="NCBI Taxonomy" id="1033008"/>
    <lineage>
        <taxon>Eukaryota</taxon>
        <taxon>Fungi</taxon>
        <taxon>Dikarya</taxon>
        <taxon>Basidiomycota</taxon>
        <taxon>Agaricomycotina</taxon>
        <taxon>Agaricomycetes</taxon>
        <taxon>Agaricomycetidae</taxon>
        <taxon>Agaricales</taxon>
        <taxon>Marasmiineae</taxon>
        <taxon>Mycenaceae</taxon>
        <taxon>Mycena</taxon>
    </lineage>
</organism>